<organism evidence="2 3">
    <name type="scientific">Devosia limi DSM 17137</name>
    <dbReference type="NCBI Taxonomy" id="1121477"/>
    <lineage>
        <taxon>Bacteria</taxon>
        <taxon>Pseudomonadati</taxon>
        <taxon>Pseudomonadota</taxon>
        <taxon>Alphaproteobacteria</taxon>
        <taxon>Hyphomicrobiales</taxon>
        <taxon>Devosiaceae</taxon>
        <taxon>Devosia</taxon>
    </lineage>
</organism>
<reference evidence="2 3" key="1">
    <citation type="submission" date="2016-11" db="EMBL/GenBank/DDBJ databases">
        <authorList>
            <person name="Jaros S."/>
            <person name="Januszkiewicz K."/>
            <person name="Wedrychowicz H."/>
        </authorList>
    </citation>
    <scope>NUCLEOTIDE SEQUENCE [LARGE SCALE GENOMIC DNA]</scope>
    <source>
        <strain evidence="2 3">DSM 17137</strain>
    </source>
</reference>
<dbReference type="AlphaFoldDB" id="A0A1M4WS14"/>
<keyword evidence="1" id="KW-0732">Signal</keyword>
<sequence length="149" mass="15778">MTVFRCFAGVVLLALGASAAQAQEANPELVGELMAFHGSKAIVSAMTTHCYETTGLDPAYHSAYDNWYLRNIGFLDLADRVVARLGGGNAGAQQAAETYGGEQIMSAYNQAGDKDSFCRGFLEQVDTGALDIDKQLPGPLKQAQAIAAE</sequence>
<evidence type="ECO:0000313" key="3">
    <source>
        <dbReference type="Proteomes" id="UP000184533"/>
    </source>
</evidence>
<dbReference type="OrthoDB" id="7948152at2"/>
<feature type="chain" id="PRO_5009908160" evidence="1">
    <location>
        <begin position="23"/>
        <end position="149"/>
    </location>
</feature>
<gene>
    <name evidence="2" type="ORF">SAMN02745223_01188</name>
</gene>
<protein>
    <submittedName>
        <fullName evidence="2">Uncharacterized protein</fullName>
    </submittedName>
</protein>
<dbReference type="Proteomes" id="UP000184533">
    <property type="component" value="Unassembled WGS sequence"/>
</dbReference>
<evidence type="ECO:0000313" key="2">
    <source>
        <dbReference type="EMBL" id="SHE83998.1"/>
    </source>
</evidence>
<accession>A0A1M4WS14</accession>
<feature type="signal peptide" evidence="1">
    <location>
        <begin position="1"/>
        <end position="22"/>
    </location>
</feature>
<name>A0A1M4WS14_9HYPH</name>
<dbReference type="EMBL" id="FQVC01000003">
    <property type="protein sequence ID" value="SHE83998.1"/>
    <property type="molecule type" value="Genomic_DNA"/>
</dbReference>
<dbReference type="RefSeq" id="WP_143154433.1">
    <property type="nucleotide sequence ID" value="NZ_FQVC01000003.1"/>
</dbReference>
<proteinExistence type="predicted"/>
<evidence type="ECO:0000256" key="1">
    <source>
        <dbReference type="SAM" id="SignalP"/>
    </source>
</evidence>